<feature type="domain" description="DUF7703" evidence="2">
    <location>
        <begin position="16"/>
        <end position="255"/>
    </location>
</feature>
<evidence type="ECO:0000259" key="2">
    <source>
        <dbReference type="Pfam" id="PF24802"/>
    </source>
</evidence>
<keyword evidence="1" id="KW-0472">Membrane</keyword>
<feature type="transmembrane region" description="Helical" evidence="1">
    <location>
        <begin position="22"/>
        <end position="46"/>
    </location>
</feature>
<feature type="transmembrane region" description="Helical" evidence="1">
    <location>
        <begin position="117"/>
        <end position="141"/>
    </location>
</feature>
<reference evidence="3 4" key="1">
    <citation type="submission" date="2019-04" db="EMBL/GenBank/DDBJ databases">
        <title>Friends and foes A comparative genomics studyof 23 Aspergillus species from section Flavi.</title>
        <authorList>
            <consortium name="DOE Joint Genome Institute"/>
            <person name="Kjaerbolling I."/>
            <person name="Vesth T."/>
            <person name="Frisvad J.C."/>
            <person name="Nybo J.L."/>
            <person name="Theobald S."/>
            <person name="Kildgaard S."/>
            <person name="Isbrandt T."/>
            <person name="Kuo A."/>
            <person name="Sato A."/>
            <person name="Lyhne E.K."/>
            <person name="Kogle M.E."/>
            <person name="Wiebenga A."/>
            <person name="Kun R.S."/>
            <person name="Lubbers R.J."/>
            <person name="Makela M.R."/>
            <person name="Barry K."/>
            <person name="Chovatia M."/>
            <person name="Clum A."/>
            <person name="Daum C."/>
            <person name="Haridas S."/>
            <person name="He G."/>
            <person name="LaButti K."/>
            <person name="Lipzen A."/>
            <person name="Mondo S."/>
            <person name="Riley R."/>
            <person name="Salamov A."/>
            <person name="Simmons B.A."/>
            <person name="Magnuson J.K."/>
            <person name="Henrissat B."/>
            <person name="Mortensen U.H."/>
            <person name="Larsen T.O."/>
            <person name="Devries R.P."/>
            <person name="Grigoriev I.V."/>
            <person name="Machida M."/>
            <person name="Baker S.E."/>
            <person name="Andersen M.R."/>
        </authorList>
    </citation>
    <scope>NUCLEOTIDE SEQUENCE [LARGE SCALE GENOMIC DNA]</scope>
    <source>
        <strain evidence="3 4">IBT 29228</strain>
    </source>
</reference>
<dbReference type="Pfam" id="PF24802">
    <property type="entry name" value="DUF7703"/>
    <property type="match status" value="1"/>
</dbReference>
<gene>
    <name evidence="3" type="ORF">BDV26DRAFT_304567</name>
</gene>
<evidence type="ECO:0000256" key="1">
    <source>
        <dbReference type="SAM" id="Phobius"/>
    </source>
</evidence>
<dbReference type="OrthoDB" id="405906at2759"/>
<organism evidence="3 4">
    <name type="scientific">Aspergillus bertholletiae</name>
    <dbReference type="NCBI Taxonomy" id="1226010"/>
    <lineage>
        <taxon>Eukaryota</taxon>
        <taxon>Fungi</taxon>
        <taxon>Dikarya</taxon>
        <taxon>Ascomycota</taxon>
        <taxon>Pezizomycotina</taxon>
        <taxon>Eurotiomycetes</taxon>
        <taxon>Eurotiomycetidae</taxon>
        <taxon>Eurotiales</taxon>
        <taxon>Aspergillaceae</taxon>
        <taxon>Aspergillus</taxon>
        <taxon>Aspergillus subgen. Circumdati</taxon>
    </lineage>
</organism>
<dbReference type="InterPro" id="IPR056120">
    <property type="entry name" value="DUF7703"/>
</dbReference>
<dbReference type="Proteomes" id="UP000326198">
    <property type="component" value="Unassembled WGS sequence"/>
</dbReference>
<dbReference type="PANTHER" id="PTHR37013:SF7">
    <property type="entry name" value="INTEGRAL MEMBRANE PROTEIN"/>
    <property type="match status" value="1"/>
</dbReference>
<dbReference type="PANTHER" id="PTHR37013">
    <property type="entry name" value="INTEGRAL MEMBRANE PROTEIN (AFU_ORTHOLOGUE AFUA_1G05950)-RELATED"/>
    <property type="match status" value="1"/>
</dbReference>
<dbReference type="EMBL" id="ML736212">
    <property type="protein sequence ID" value="KAE8378154.1"/>
    <property type="molecule type" value="Genomic_DNA"/>
</dbReference>
<dbReference type="AlphaFoldDB" id="A0A5N7B8R2"/>
<feature type="transmembrane region" description="Helical" evidence="1">
    <location>
        <begin position="82"/>
        <end position="105"/>
    </location>
</feature>
<evidence type="ECO:0000313" key="4">
    <source>
        <dbReference type="Proteomes" id="UP000326198"/>
    </source>
</evidence>
<feature type="transmembrane region" description="Helical" evidence="1">
    <location>
        <begin position="53"/>
        <end position="76"/>
    </location>
</feature>
<sequence>MSSTESPVTQVTNQQLDQVQKYVIASFAAIVWYNSIELIALCLTTFKRYRGWYFWSLFIASCSLIPHALGFVFFIYPLGVSPYIAVTLIIISWICMVTGNSLILWSRLHLIVQSRKVLRFILIMILVDAVAFHVPTTVLLFGSLNPNRTRFANGYKAMEHIQLIGFAVQECIISSIYIWETSKLLRLRPDRVHYKILTQLLGINIVILILDIAVVGIEYAGLYALQVMFKPVAYSIKFKLEYAILGRLIYIAKVSLSSEDPLSSNSLGPDVPSCNGIDANINPPPAPPAHHLPAVRSCTFCAFCTGFRKHTRRQSRV</sequence>
<protein>
    <recommendedName>
        <fullName evidence="2">DUF7703 domain-containing protein</fullName>
    </recommendedName>
</protein>
<keyword evidence="1" id="KW-1133">Transmembrane helix</keyword>
<keyword evidence="1" id="KW-0812">Transmembrane</keyword>
<proteinExistence type="predicted"/>
<keyword evidence="4" id="KW-1185">Reference proteome</keyword>
<name>A0A5N7B8R2_9EURO</name>
<evidence type="ECO:0000313" key="3">
    <source>
        <dbReference type="EMBL" id="KAE8378154.1"/>
    </source>
</evidence>
<feature type="transmembrane region" description="Helical" evidence="1">
    <location>
        <begin position="161"/>
        <end position="179"/>
    </location>
</feature>
<accession>A0A5N7B8R2</accession>
<feature type="transmembrane region" description="Helical" evidence="1">
    <location>
        <begin position="200"/>
        <end position="225"/>
    </location>
</feature>